<keyword evidence="7 15" id="KW-0479">Metal-binding</keyword>
<comment type="subcellular location">
    <subcellularLocation>
        <location evidence="2 15">Nucleus</location>
    </subcellularLocation>
</comment>
<dbReference type="OrthoDB" id="185455at2759"/>
<dbReference type="Pfam" id="PF08746">
    <property type="entry name" value="zf-RING-like"/>
    <property type="match status" value="1"/>
</dbReference>
<evidence type="ECO:0000256" key="14">
    <source>
        <dbReference type="ARBA" id="ARBA00023242"/>
    </source>
</evidence>
<comment type="caution">
    <text evidence="18">The sequence shown here is derived from an EMBL/GenBank/DDBJ whole genome shotgun (WGS) entry which is preliminary data.</text>
</comment>
<keyword evidence="12 15" id="KW-0233">DNA recombination</keyword>
<dbReference type="Gene3D" id="3.30.40.10">
    <property type="entry name" value="Zinc/RING finger domain, C3HC4 (zinc finger)"/>
    <property type="match status" value="1"/>
</dbReference>
<keyword evidence="9 15" id="KW-0863">Zinc-finger</keyword>
<keyword evidence="11 15" id="KW-0862">Zinc</keyword>
<feature type="region of interest" description="Disordered" evidence="16">
    <location>
        <begin position="253"/>
        <end position="303"/>
    </location>
</feature>
<evidence type="ECO:0000256" key="11">
    <source>
        <dbReference type="ARBA" id="ARBA00022833"/>
    </source>
</evidence>
<sequence>MSIPTALEDHHKQLIQYFLHDGAYNEHELIDLLTSLRDRYDLKMKVKDEIRVFKDGYLPLMNKHLNQYGIDIKQVTSEEHENDVYFVCVQNFKAQFVKLDTSYTEKEAAVFEKLLELIITSDDKCIQPREVYESILSNDLKMTQKEFGETMTRFQRDKWIEGGPNNTVILHSRAILEMRSFITDIYQDYVANCQNCRLLLIRGFVCSNSSCDVHLHRSCAARYFQQISNARHGKTAYPCPSCKKEWNKDDVNSVLNSNSVNDENGDYQATTTVNKRQRTSRASNQNQRSSNRRVTNQHDDDDD</sequence>
<feature type="domain" description="Non-structural maintenance of chromosomes element 1 RING C4HC3-type" evidence="17">
    <location>
        <begin position="193"/>
        <end position="229"/>
    </location>
</feature>
<evidence type="ECO:0000256" key="6">
    <source>
        <dbReference type="ARBA" id="ARBA00022679"/>
    </source>
</evidence>
<dbReference type="AlphaFoldDB" id="A0A814S902"/>
<evidence type="ECO:0000256" key="12">
    <source>
        <dbReference type="ARBA" id="ARBA00023172"/>
    </source>
</evidence>
<evidence type="ECO:0000256" key="5">
    <source>
        <dbReference type="ARBA" id="ARBA00019422"/>
    </source>
</evidence>
<dbReference type="GO" id="GO:0030915">
    <property type="term" value="C:Smc5-Smc6 complex"/>
    <property type="evidence" value="ECO:0007669"/>
    <property type="project" value="UniProtKB-UniRule"/>
</dbReference>
<evidence type="ECO:0000313" key="18">
    <source>
        <dbReference type="EMBL" id="CAF1144891.1"/>
    </source>
</evidence>
<dbReference type="InterPro" id="IPR036388">
    <property type="entry name" value="WH-like_DNA-bd_sf"/>
</dbReference>
<evidence type="ECO:0000256" key="13">
    <source>
        <dbReference type="ARBA" id="ARBA00023204"/>
    </source>
</evidence>
<comment type="subunit">
    <text evidence="15">Component of the Smc5-Smc6 complex.</text>
</comment>
<dbReference type="InterPro" id="IPR013083">
    <property type="entry name" value="Znf_RING/FYVE/PHD"/>
</dbReference>
<gene>
    <name evidence="18" type="ORF">EDS130_LOCUS22292</name>
</gene>
<evidence type="ECO:0000256" key="16">
    <source>
        <dbReference type="SAM" id="MobiDB-lite"/>
    </source>
</evidence>
<evidence type="ECO:0000256" key="10">
    <source>
        <dbReference type="ARBA" id="ARBA00022786"/>
    </source>
</evidence>
<keyword evidence="14 15" id="KW-0539">Nucleus</keyword>
<name>A0A814S902_ADIRI</name>
<dbReference type="CDD" id="cd16493">
    <property type="entry name" value="RING-CH-C4HC3_NSE1"/>
    <property type="match status" value="1"/>
</dbReference>
<evidence type="ECO:0000256" key="9">
    <source>
        <dbReference type="ARBA" id="ARBA00022771"/>
    </source>
</evidence>
<keyword evidence="13 15" id="KW-0234">DNA repair</keyword>
<evidence type="ECO:0000256" key="3">
    <source>
        <dbReference type="ARBA" id="ARBA00010258"/>
    </source>
</evidence>
<evidence type="ECO:0000256" key="7">
    <source>
        <dbReference type="ARBA" id="ARBA00022723"/>
    </source>
</evidence>
<protein>
    <recommendedName>
        <fullName evidence="5 15">Non-structural maintenance of chromosomes element 1 homolog</fullName>
        <ecNumber evidence="4 15">2.3.2.27</ecNumber>
    </recommendedName>
</protein>
<feature type="compositionally biased region" description="Low complexity" evidence="16">
    <location>
        <begin position="253"/>
        <end position="262"/>
    </location>
</feature>
<keyword evidence="6 15" id="KW-0808">Transferase</keyword>
<dbReference type="GO" id="GO:0061630">
    <property type="term" value="F:ubiquitin protein ligase activity"/>
    <property type="evidence" value="ECO:0007669"/>
    <property type="project" value="UniProtKB-EC"/>
</dbReference>
<dbReference type="GO" id="GO:0000724">
    <property type="term" value="P:double-strand break repair via homologous recombination"/>
    <property type="evidence" value="ECO:0007669"/>
    <property type="project" value="TreeGrafter"/>
</dbReference>
<evidence type="ECO:0000256" key="1">
    <source>
        <dbReference type="ARBA" id="ARBA00000900"/>
    </source>
</evidence>
<evidence type="ECO:0000313" key="19">
    <source>
        <dbReference type="Proteomes" id="UP000663852"/>
    </source>
</evidence>
<keyword evidence="8 15" id="KW-0227">DNA damage</keyword>
<comment type="catalytic activity">
    <reaction evidence="1 15">
        <text>S-ubiquitinyl-[E2 ubiquitin-conjugating enzyme]-L-cysteine + [acceptor protein]-L-lysine = [E2 ubiquitin-conjugating enzyme]-L-cysteine + N(6)-ubiquitinyl-[acceptor protein]-L-lysine.</text>
        <dbReference type="EC" id="2.3.2.27"/>
    </reaction>
</comment>
<accession>A0A814S902</accession>
<feature type="compositionally biased region" description="Low complexity" evidence="16">
    <location>
        <begin position="280"/>
        <end position="294"/>
    </location>
</feature>
<dbReference type="Gene3D" id="1.10.10.10">
    <property type="entry name" value="Winged helix-like DNA-binding domain superfamily/Winged helix DNA-binding domain"/>
    <property type="match status" value="1"/>
</dbReference>
<keyword evidence="10 15" id="KW-0833">Ubl conjugation pathway</keyword>
<dbReference type="Pfam" id="PF07574">
    <property type="entry name" value="SMC_Nse1"/>
    <property type="match status" value="1"/>
</dbReference>
<dbReference type="EC" id="2.3.2.27" evidence="4 15"/>
<dbReference type="GO" id="GO:0008270">
    <property type="term" value="F:zinc ion binding"/>
    <property type="evidence" value="ECO:0007669"/>
    <property type="project" value="UniProtKB-KW"/>
</dbReference>
<dbReference type="InterPro" id="IPR011513">
    <property type="entry name" value="Nse1"/>
</dbReference>
<reference evidence="18" key="1">
    <citation type="submission" date="2021-02" db="EMBL/GenBank/DDBJ databases">
        <authorList>
            <person name="Nowell W R."/>
        </authorList>
    </citation>
    <scope>NUCLEOTIDE SEQUENCE</scope>
</reference>
<organism evidence="18 19">
    <name type="scientific">Adineta ricciae</name>
    <name type="common">Rotifer</name>
    <dbReference type="NCBI Taxonomy" id="249248"/>
    <lineage>
        <taxon>Eukaryota</taxon>
        <taxon>Metazoa</taxon>
        <taxon>Spiralia</taxon>
        <taxon>Gnathifera</taxon>
        <taxon>Rotifera</taxon>
        <taxon>Eurotatoria</taxon>
        <taxon>Bdelloidea</taxon>
        <taxon>Adinetida</taxon>
        <taxon>Adinetidae</taxon>
        <taxon>Adineta</taxon>
    </lineage>
</organism>
<dbReference type="InterPro" id="IPR014857">
    <property type="entry name" value="Nse1_RING_C4HC3-type"/>
</dbReference>
<evidence type="ECO:0000256" key="4">
    <source>
        <dbReference type="ARBA" id="ARBA00012483"/>
    </source>
</evidence>
<dbReference type="PANTHER" id="PTHR20973:SF0">
    <property type="entry name" value="NON-STRUCTURAL MAINTENANCE OF CHROMOSOMES ELEMENT 1 HOMOLOG"/>
    <property type="match status" value="1"/>
</dbReference>
<comment type="similarity">
    <text evidence="3 15">Belongs to the NSE1 family.</text>
</comment>
<dbReference type="GO" id="GO:0005634">
    <property type="term" value="C:nucleus"/>
    <property type="evidence" value="ECO:0007669"/>
    <property type="project" value="UniProtKB-SubCell"/>
</dbReference>
<proteinExistence type="inferred from homology"/>
<dbReference type="EMBL" id="CAJNOJ010000116">
    <property type="protein sequence ID" value="CAF1144891.1"/>
    <property type="molecule type" value="Genomic_DNA"/>
</dbReference>
<evidence type="ECO:0000256" key="15">
    <source>
        <dbReference type="RuleBase" id="RU368018"/>
    </source>
</evidence>
<evidence type="ECO:0000256" key="2">
    <source>
        <dbReference type="ARBA" id="ARBA00004123"/>
    </source>
</evidence>
<evidence type="ECO:0000259" key="17">
    <source>
        <dbReference type="Pfam" id="PF08746"/>
    </source>
</evidence>
<evidence type="ECO:0000256" key="8">
    <source>
        <dbReference type="ARBA" id="ARBA00022763"/>
    </source>
</evidence>
<dbReference type="PANTHER" id="PTHR20973">
    <property type="entry name" value="NON-SMC ELEMENT 1-RELATED"/>
    <property type="match status" value="1"/>
</dbReference>
<dbReference type="Proteomes" id="UP000663852">
    <property type="component" value="Unassembled WGS sequence"/>
</dbReference>